<accession>A0A1H4SG91</accession>
<evidence type="ECO:0000313" key="4">
    <source>
        <dbReference type="EMBL" id="SEC43090.1"/>
    </source>
</evidence>
<gene>
    <name evidence="4" type="ORF">SAMN04490187_4342</name>
</gene>
<dbReference type="GO" id="GO:0016747">
    <property type="term" value="F:acyltransferase activity, transferring groups other than amino-acyl groups"/>
    <property type="evidence" value="ECO:0007669"/>
    <property type="project" value="InterPro"/>
</dbReference>
<keyword evidence="4" id="KW-0687">Ribonucleoprotein</keyword>
<feature type="domain" description="N-acetyltransferase" evidence="3">
    <location>
        <begin position="4"/>
        <end position="144"/>
    </location>
</feature>
<sequence length="158" mass="18227">MMECQWRPATPDDLEFARELTCRGMLRYYIEHDLLWLDEAFDVAWAGRDNLLIAWGDKVLGYVSLSRDARALYIRELHIVEAFRGQGAGSWAIDQVLVLARRERRPALRLTVFENNPAQALYERKGLRVVGKDECFLRMQLDVPGLDRCNTLAASLSR</sequence>
<evidence type="ECO:0000313" key="5">
    <source>
        <dbReference type="Proteomes" id="UP000198542"/>
    </source>
</evidence>
<proteinExistence type="predicted"/>
<keyword evidence="4" id="KW-0689">Ribosomal protein</keyword>
<dbReference type="CDD" id="cd04301">
    <property type="entry name" value="NAT_SF"/>
    <property type="match status" value="1"/>
</dbReference>
<name>A0A1H4SG91_PSEJE</name>
<protein>
    <submittedName>
        <fullName evidence="4">Ribosomal protein S18 acetylase RimI</fullName>
    </submittedName>
</protein>
<dbReference type="Proteomes" id="UP000198542">
    <property type="component" value="Unassembled WGS sequence"/>
</dbReference>
<dbReference type="Gene3D" id="3.40.630.30">
    <property type="match status" value="1"/>
</dbReference>
<evidence type="ECO:0000256" key="1">
    <source>
        <dbReference type="ARBA" id="ARBA00022679"/>
    </source>
</evidence>
<organism evidence="4 5">
    <name type="scientific">Pseudomonas jessenii</name>
    <dbReference type="NCBI Taxonomy" id="77298"/>
    <lineage>
        <taxon>Bacteria</taxon>
        <taxon>Pseudomonadati</taxon>
        <taxon>Pseudomonadota</taxon>
        <taxon>Gammaproteobacteria</taxon>
        <taxon>Pseudomonadales</taxon>
        <taxon>Pseudomonadaceae</taxon>
        <taxon>Pseudomonas</taxon>
    </lineage>
</organism>
<evidence type="ECO:0000259" key="3">
    <source>
        <dbReference type="PROSITE" id="PS51186"/>
    </source>
</evidence>
<evidence type="ECO:0000256" key="2">
    <source>
        <dbReference type="ARBA" id="ARBA00023315"/>
    </source>
</evidence>
<reference evidence="5" key="1">
    <citation type="submission" date="2016-10" db="EMBL/GenBank/DDBJ databases">
        <authorList>
            <person name="Varghese N."/>
            <person name="Submissions S."/>
        </authorList>
    </citation>
    <scope>NUCLEOTIDE SEQUENCE [LARGE SCALE GENOMIC DNA]</scope>
    <source>
        <strain evidence="5">BS3660</strain>
    </source>
</reference>
<keyword evidence="5" id="KW-1185">Reference proteome</keyword>
<dbReference type="GO" id="GO:0005840">
    <property type="term" value="C:ribosome"/>
    <property type="evidence" value="ECO:0007669"/>
    <property type="project" value="UniProtKB-KW"/>
</dbReference>
<dbReference type="PANTHER" id="PTHR43877:SF2">
    <property type="entry name" value="AMINOALKYLPHOSPHONATE N-ACETYLTRANSFERASE-RELATED"/>
    <property type="match status" value="1"/>
</dbReference>
<dbReference type="PROSITE" id="PS51186">
    <property type="entry name" value="GNAT"/>
    <property type="match status" value="1"/>
</dbReference>
<dbReference type="InterPro" id="IPR016181">
    <property type="entry name" value="Acyl_CoA_acyltransferase"/>
</dbReference>
<dbReference type="SUPFAM" id="SSF55729">
    <property type="entry name" value="Acyl-CoA N-acyltransferases (Nat)"/>
    <property type="match status" value="1"/>
</dbReference>
<dbReference type="PANTHER" id="PTHR43877">
    <property type="entry name" value="AMINOALKYLPHOSPHONATE N-ACETYLTRANSFERASE-RELATED-RELATED"/>
    <property type="match status" value="1"/>
</dbReference>
<keyword evidence="2" id="KW-0012">Acyltransferase</keyword>
<dbReference type="AlphaFoldDB" id="A0A1H4SG91"/>
<dbReference type="InterPro" id="IPR050832">
    <property type="entry name" value="Bact_Acetyltransf"/>
</dbReference>
<dbReference type="InterPro" id="IPR000182">
    <property type="entry name" value="GNAT_dom"/>
</dbReference>
<dbReference type="Pfam" id="PF00583">
    <property type="entry name" value="Acetyltransf_1"/>
    <property type="match status" value="1"/>
</dbReference>
<keyword evidence="1" id="KW-0808">Transferase</keyword>
<dbReference type="EMBL" id="FNTC01000002">
    <property type="protein sequence ID" value="SEC43090.1"/>
    <property type="molecule type" value="Genomic_DNA"/>
</dbReference>